<dbReference type="PANTHER" id="PTHR19359:SF14">
    <property type="entry name" value="CYTOCHROME B5 A"/>
    <property type="match status" value="1"/>
</dbReference>
<dbReference type="InterPro" id="IPR001199">
    <property type="entry name" value="Cyt_B5-like_heme/steroid-bd"/>
</dbReference>
<dbReference type="GO" id="GO:0020037">
    <property type="term" value="F:heme binding"/>
    <property type="evidence" value="ECO:0007669"/>
    <property type="project" value="TreeGrafter"/>
</dbReference>
<evidence type="ECO:0000256" key="1">
    <source>
        <dbReference type="ARBA" id="ARBA00022617"/>
    </source>
</evidence>
<dbReference type="PANTHER" id="PTHR19359">
    <property type="entry name" value="CYTOCHROME B5"/>
    <property type="match status" value="1"/>
</dbReference>
<evidence type="ECO:0000313" key="6">
    <source>
        <dbReference type="EMBL" id="KAK2598367.1"/>
    </source>
</evidence>
<keyword evidence="2" id="KW-0479">Metal-binding</keyword>
<comment type="similarity">
    <text evidence="4">Belongs to the cytochrome b5 family.</text>
</comment>
<evidence type="ECO:0000256" key="3">
    <source>
        <dbReference type="ARBA" id="ARBA00023004"/>
    </source>
</evidence>
<proteinExistence type="inferred from homology"/>
<keyword evidence="7" id="KW-1185">Reference proteome</keyword>
<evidence type="ECO:0000259" key="5">
    <source>
        <dbReference type="PROSITE" id="PS50255"/>
    </source>
</evidence>
<sequence>MSQTFTTDDVASHNTPDSIWVIIDQSVYDVTKFQEDHPGQSQWSYFMPLSHPNSNNNFLLGGKKILQKFAGKDASKQFRKFHNEADSILLEYKDDLHLGGIEVGARVELAPVVEPVAAIA</sequence>
<evidence type="ECO:0000256" key="4">
    <source>
        <dbReference type="ARBA" id="ARBA00038168"/>
    </source>
</evidence>
<dbReference type="InterPro" id="IPR050668">
    <property type="entry name" value="Cytochrome_b5"/>
</dbReference>
<keyword evidence="1" id="KW-0349">Heme</keyword>
<dbReference type="Proteomes" id="UP001265746">
    <property type="component" value="Unassembled WGS sequence"/>
</dbReference>
<dbReference type="SUPFAM" id="SSF55856">
    <property type="entry name" value="Cytochrome b5-like heme/steroid binding domain"/>
    <property type="match status" value="1"/>
</dbReference>
<keyword evidence="3" id="KW-0408">Iron</keyword>
<gene>
    <name evidence="6" type="ORF">N8I77_011787</name>
</gene>
<protein>
    <recommendedName>
        <fullName evidence="5">Cytochrome b5 heme-binding domain-containing protein</fullName>
    </recommendedName>
</protein>
<dbReference type="AlphaFoldDB" id="A0AAD9S6C6"/>
<dbReference type="PROSITE" id="PS50255">
    <property type="entry name" value="CYTOCHROME_B5_2"/>
    <property type="match status" value="1"/>
</dbReference>
<dbReference type="GO" id="GO:0016020">
    <property type="term" value="C:membrane"/>
    <property type="evidence" value="ECO:0007669"/>
    <property type="project" value="TreeGrafter"/>
</dbReference>
<dbReference type="SMART" id="SM01117">
    <property type="entry name" value="Cyt-b5"/>
    <property type="match status" value="1"/>
</dbReference>
<dbReference type="Pfam" id="PF00173">
    <property type="entry name" value="Cyt-b5"/>
    <property type="match status" value="1"/>
</dbReference>
<dbReference type="InterPro" id="IPR036400">
    <property type="entry name" value="Cyt_B5-like_heme/steroid_sf"/>
</dbReference>
<name>A0AAD9S6C6_PHOAM</name>
<comment type="caution">
    <text evidence="6">The sequence shown here is derived from an EMBL/GenBank/DDBJ whole genome shotgun (WGS) entry which is preliminary data.</text>
</comment>
<dbReference type="Gene3D" id="3.10.120.10">
    <property type="entry name" value="Cytochrome b5-like heme/steroid binding domain"/>
    <property type="match status" value="1"/>
</dbReference>
<accession>A0AAD9S6C6</accession>
<evidence type="ECO:0000256" key="2">
    <source>
        <dbReference type="ARBA" id="ARBA00022723"/>
    </source>
</evidence>
<evidence type="ECO:0000313" key="7">
    <source>
        <dbReference type="Proteomes" id="UP001265746"/>
    </source>
</evidence>
<organism evidence="6 7">
    <name type="scientific">Phomopsis amygdali</name>
    <name type="common">Fusicoccum amygdali</name>
    <dbReference type="NCBI Taxonomy" id="1214568"/>
    <lineage>
        <taxon>Eukaryota</taxon>
        <taxon>Fungi</taxon>
        <taxon>Dikarya</taxon>
        <taxon>Ascomycota</taxon>
        <taxon>Pezizomycotina</taxon>
        <taxon>Sordariomycetes</taxon>
        <taxon>Sordariomycetidae</taxon>
        <taxon>Diaporthales</taxon>
        <taxon>Diaporthaceae</taxon>
        <taxon>Diaporthe</taxon>
    </lineage>
</organism>
<dbReference type="EMBL" id="JAUJFL010000008">
    <property type="protein sequence ID" value="KAK2598367.1"/>
    <property type="molecule type" value="Genomic_DNA"/>
</dbReference>
<feature type="domain" description="Cytochrome b5 heme-binding" evidence="5">
    <location>
        <begin position="2"/>
        <end position="102"/>
    </location>
</feature>
<reference evidence="6" key="1">
    <citation type="submission" date="2023-06" db="EMBL/GenBank/DDBJ databases">
        <authorList>
            <person name="Noh H."/>
        </authorList>
    </citation>
    <scope>NUCLEOTIDE SEQUENCE</scope>
    <source>
        <strain evidence="6">DUCC20226</strain>
    </source>
</reference>
<dbReference type="GO" id="GO:0046872">
    <property type="term" value="F:metal ion binding"/>
    <property type="evidence" value="ECO:0007669"/>
    <property type="project" value="UniProtKB-KW"/>
</dbReference>